<reference evidence="3" key="1">
    <citation type="submission" date="2023-11" db="EMBL/GenBank/DDBJ databases">
        <authorList>
            <person name="De Vega J J."/>
            <person name="De Vega J J."/>
        </authorList>
    </citation>
    <scope>NUCLEOTIDE SEQUENCE</scope>
</reference>
<dbReference type="EMBL" id="CAVNYO010000412">
    <property type="protein sequence ID" value="CAK5276786.1"/>
    <property type="molecule type" value="Genomic_DNA"/>
</dbReference>
<feature type="region of interest" description="Disordered" evidence="1">
    <location>
        <begin position="248"/>
        <end position="274"/>
    </location>
</feature>
<name>A0AAD2HIX5_9AGAR</name>
<sequence length="319" mass="34141">MDRTRCAAKIHHHFLSSALRGADGPGILGWINCGCVYRWGTRRVIRPARTEGRASTAQHNTRTLLLSLHAALTCSVAFLALPRLRKRMTALFLAHHPWPGAQSHPGCSRHRARVRARLDRGGSVCVHHHQDLLSDPPVGREQGAGAAEGARRGSRGVDPQQGGWRGEPVILRPEKGRLDVYQPAHANQSSSCTRAPRLPLATPGRVPRPFAEPVLPLPGAGLELRLGLPGRGHLASAAPGKPIRRSALASAPRGVHAARVDHHGRGRHGQPAAPHGLDVLRILLDGHRHVRPARAGHTLAERRSGGSAGGCYAHAVAAQ</sequence>
<organism evidence="3 4">
    <name type="scientific">Mycena citricolor</name>
    <dbReference type="NCBI Taxonomy" id="2018698"/>
    <lineage>
        <taxon>Eukaryota</taxon>
        <taxon>Fungi</taxon>
        <taxon>Dikarya</taxon>
        <taxon>Basidiomycota</taxon>
        <taxon>Agaricomycotina</taxon>
        <taxon>Agaricomycetes</taxon>
        <taxon>Agaricomycetidae</taxon>
        <taxon>Agaricales</taxon>
        <taxon>Marasmiineae</taxon>
        <taxon>Mycenaceae</taxon>
        <taxon>Mycena</taxon>
    </lineage>
</organism>
<keyword evidence="2" id="KW-0472">Membrane</keyword>
<accession>A0AAD2HIX5</accession>
<evidence type="ECO:0000313" key="3">
    <source>
        <dbReference type="EMBL" id="CAK5276786.1"/>
    </source>
</evidence>
<keyword evidence="2" id="KW-1133">Transmembrane helix</keyword>
<evidence type="ECO:0000256" key="1">
    <source>
        <dbReference type="SAM" id="MobiDB-lite"/>
    </source>
</evidence>
<protein>
    <submittedName>
        <fullName evidence="3">Uncharacterized protein</fullName>
    </submittedName>
</protein>
<proteinExistence type="predicted"/>
<comment type="caution">
    <text evidence="3">The sequence shown here is derived from an EMBL/GenBank/DDBJ whole genome shotgun (WGS) entry which is preliminary data.</text>
</comment>
<feature type="region of interest" description="Disordered" evidence="1">
    <location>
        <begin position="129"/>
        <end position="168"/>
    </location>
</feature>
<keyword evidence="2" id="KW-0812">Transmembrane</keyword>
<feature type="transmembrane region" description="Helical" evidence="2">
    <location>
        <begin position="63"/>
        <end position="81"/>
    </location>
</feature>
<gene>
    <name evidence="3" type="ORF">MYCIT1_LOCUS25333</name>
</gene>
<evidence type="ECO:0000256" key="2">
    <source>
        <dbReference type="SAM" id="Phobius"/>
    </source>
</evidence>
<dbReference type="Proteomes" id="UP001295794">
    <property type="component" value="Unassembled WGS sequence"/>
</dbReference>
<dbReference type="AlphaFoldDB" id="A0AAD2HIX5"/>
<keyword evidence="4" id="KW-1185">Reference proteome</keyword>
<evidence type="ECO:0000313" key="4">
    <source>
        <dbReference type="Proteomes" id="UP001295794"/>
    </source>
</evidence>
<feature type="compositionally biased region" description="Low complexity" evidence="1">
    <location>
        <begin position="139"/>
        <end position="148"/>
    </location>
</feature>